<dbReference type="EMBL" id="JAGSOV010000019">
    <property type="protein sequence ID" value="MCO1655162.1"/>
    <property type="molecule type" value="Genomic_DNA"/>
</dbReference>
<dbReference type="Proteomes" id="UP001165283">
    <property type="component" value="Unassembled WGS sequence"/>
</dbReference>
<dbReference type="InterPro" id="IPR027493">
    <property type="entry name" value="Ribosomal_bL31_B"/>
</dbReference>
<gene>
    <name evidence="3" type="primary">rpmE2</name>
    <name evidence="4" type="ORF">KDL28_08865</name>
</gene>
<dbReference type="Gene3D" id="4.10.830.30">
    <property type="entry name" value="Ribosomal protein L31"/>
    <property type="match status" value="1"/>
</dbReference>
<dbReference type="InterPro" id="IPR034704">
    <property type="entry name" value="Ribosomal_bL28/bL31-like_sf"/>
</dbReference>
<reference evidence="4" key="1">
    <citation type="submission" date="2021-04" db="EMBL/GenBank/DDBJ databases">
        <title>Pseudonocardia sp. nov., isolated from sandy soil of mangrove forest.</title>
        <authorList>
            <person name="Zan Z."/>
            <person name="Huang R."/>
            <person name="Liu W."/>
        </authorList>
    </citation>
    <scope>NUCLEOTIDE SEQUENCE</scope>
    <source>
        <strain evidence="4">S2-4</strain>
    </source>
</reference>
<protein>
    <recommendedName>
        <fullName evidence="3">Large ribosomal subunit protein bL31B</fullName>
    </recommendedName>
</protein>
<evidence type="ECO:0000313" key="5">
    <source>
        <dbReference type="Proteomes" id="UP001165283"/>
    </source>
</evidence>
<dbReference type="GO" id="GO:0005840">
    <property type="term" value="C:ribosome"/>
    <property type="evidence" value="ECO:0007669"/>
    <property type="project" value="UniProtKB-KW"/>
</dbReference>
<keyword evidence="2 3" id="KW-0687">Ribonucleoprotein</keyword>
<evidence type="ECO:0000256" key="2">
    <source>
        <dbReference type="ARBA" id="ARBA00023274"/>
    </source>
</evidence>
<dbReference type="RefSeq" id="WP_252436924.1">
    <property type="nucleotide sequence ID" value="NZ_JAGSOV010000019.1"/>
</dbReference>
<keyword evidence="5" id="KW-1185">Reference proteome</keyword>
<keyword evidence="1 3" id="KW-0689">Ribosomal protein</keyword>
<organism evidence="4 5">
    <name type="scientific">Pseudonocardia humida</name>
    <dbReference type="NCBI Taxonomy" id="2800819"/>
    <lineage>
        <taxon>Bacteria</taxon>
        <taxon>Bacillati</taxon>
        <taxon>Actinomycetota</taxon>
        <taxon>Actinomycetes</taxon>
        <taxon>Pseudonocardiales</taxon>
        <taxon>Pseudonocardiaceae</taxon>
        <taxon>Pseudonocardia</taxon>
    </lineage>
</organism>
<dbReference type="InterPro" id="IPR002150">
    <property type="entry name" value="Ribosomal_bL31"/>
</dbReference>
<evidence type="ECO:0000256" key="3">
    <source>
        <dbReference type="HAMAP-Rule" id="MF_00502"/>
    </source>
</evidence>
<dbReference type="HAMAP" id="MF_00502">
    <property type="entry name" value="Ribosomal_bL31_2"/>
    <property type="match status" value="1"/>
</dbReference>
<evidence type="ECO:0000256" key="1">
    <source>
        <dbReference type="ARBA" id="ARBA00022980"/>
    </source>
</evidence>
<dbReference type="NCBIfam" id="NF002462">
    <property type="entry name" value="PRK01678.1"/>
    <property type="match status" value="1"/>
</dbReference>
<dbReference type="Pfam" id="PF01197">
    <property type="entry name" value="Ribosomal_L31"/>
    <property type="match status" value="1"/>
</dbReference>
<dbReference type="PRINTS" id="PR01249">
    <property type="entry name" value="RIBOSOMALL31"/>
</dbReference>
<dbReference type="PANTHER" id="PTHR33280:SF1">
    <property type="entry name" value="LARGE RIBOSOMAL SUBUNIT PROTEIN BL31C"/>
    <property type="match status" value="1"/>
</dbReference>
<evidence type="ECO:0000313" key="4">
    <source>
        <dbReference type="EMBL" id="MCO1655162.1"/>
    </source>
</evidence>
<name>A0ABT0ZWP8_9PSEU</name>
<dbReference type="PROSITE" id="PS01143">
    <property type="entry name" value="RIBOSOMAL_L31"/>
    <property type="match status" value="1"/>
</dbReference>
<proteinExistence type="inferred from homology"/>
<dbReference type="PANTHER" id="PTHR33280">
    <property type="entry name" value="50S RIBOSOMAL PROTEIN L31, CHLOROPLASTIC"/>
    <property type="match status" value="1"/>
</dbReference>
<comment type="similarity">
    <text evidence="3">Belongs to the bacterial ribosomal protein bL31 family. Type B subfamily.</text>
</comment>
<accession>A0ABT0ZWP8</accession>
<dbReference type="InterPro" id="IPR042105">
    <property type="entry name" value="Ribosomal_bL31_sf"/>
</dbReference>
<dbReference type="NCBIfam" id="TIGR00105">
    <property type="entry name" value="L31"/>
    <property type="match status" value="1"/>
</dbReference>
<comment type="subunit">
    <text evidence="3">Part of the 50S ribosomal subunit.</text>
</comment>
<comment type="caution">
    <text evidence="4">The sequence shown here is derived from an EMBL/GenBank/DDBJ whole genome shotgun (WGS) entry which is preliminary data.</text>
</comment>
<dbReference type="SUPFAM" id="SSF143800">
    <property type="entry name" value="L28p-like"/>
    <property type="match status" value="1"/>
</dbReference>
<sequence>MKPGIHPDYHPVVYQDRTTGEAFLTRSTATSDRTIEWTDGRTYPLIPVDVTAFSHPFWTGTGRVLDNAGQVEKFRRRYGTHR</sequence>